<protein>
    <submittedName>
        <fullName evidence="1">Uncharacterized protein</fullName>
    </submittedName>
</protein>
<dbReference type="Proteomes" id="UP000095706">
    <property type="component" value="Unassembled WGS sequence"/>
</dbReference>
<evidence type="ECO:0000313" key="1">
    <source>
        <dbReference type="EMBL" id="CUO53911.1"/>
    </source>
</evidence>
<sequence length="55" mass="6840">MSRQKTKTDDIRRERYFTKMIENAENALREYLQERGGEQTLYVTEYMQRRSYLLE</sequence>
<dbReference type="RefSeq" id="WP_018112833.1">
    <property type="nucleotide sequence ID" value="NZ_CYYV01000010.1"/>
</dbReference>
<proteinExistence type="predicted"/>
<evidence type="ECO:0000313" key="2">
    <source>
        <dbReference type="Proteomes" id="UP000095706"/>
    </source>
</evidence>
<gene>
    <name evidence="1" type="ORF">ERS852406_02213</name>
</gene>
<organism evidence="1 2">
    <name type="scientific">Fusicatenibacter saccharivorans</name>
    <dbReference type="NCBI Taxonomy" id="1150298"/>
    <lineage>
        <taxon>Bacteria</taxon>
        <taxon>Bacillati</taxon>
        <taxon>Bacillota</taxon>
        <taxon>Clostridia</taxon>
        <taxon>Lachnospirales</taxon>
        <taxon>Lachnospiraceae</taxon>
        <taxon>Fusicatenibacter</taxon>
    </lineage>
</organism>
<name>A0A174FW00_9FIRM</name>
<reference evidence="1 2" key="1">
    <citation type="submission" date="2015-09" db="EMBL/GenBank/DDBJ databases">
        <authorList>
            <consortium name="Pathogen Informatics"/>
        </authorList>
    </citation>
    <scope>NUCLEOTIDE SEQUENCE [LARGE SCALE GENOMIC DNA]</scope>
    <source>
        <strain evidence="1 2">2789STDY5608849</strain>
    </source>
</reference>
<dbReference type="EMBL" id="CYYV01000010">
    <property type="protein sequence ID" value="CUO53911.1"/>
    <property type="molecule type" value="Genomic_DNA"/>
</dbReference>
<accession>A0A174FW00</accession>
<dbReference type="AlphaFoldDB" id="A0A174FW00"/>